<reference evidence="1" key="1">
    <citation type="submission" date="2024-09" db="EMBL/GenBank/DDBJ databases">
        <title>Black Yeasts Isolated from many extreme environments.</title>
        <authorList>
            <person name="Coleine C."/>
            <person name="Stajich J.E."/>
            <person name="Selbmann L."/>
        </authorList>
    </citation>
    <scope>NUCLEOTIDE SEQUENCE</scope>
    <source>
        <strain evidence="1">CCFEE 5737</strain>
    </source>
</reference>
<accession>A0ACC3D5C0</accession>
<sequence length="675" mass="77173">MDTEAADASISPQYQCFRFVDLPRKVRNLVYHAVLSDLSYTHESAPCWGSGRTLDPEDARYLLTFSSAVAGVSHQLRHEFLTILHNSYTFQVKDVTSTRFLKLFSIVEPQYMIAMKRLIINVNVNCKSGYGIDMDIRLSADRRSFILKGQPRLDEPSEDRLNSLAEEMSAGSPSGLRDGTQLVSYAAGILRLSEESRIHLSDAGPRYHFSLMLPNKHQLVSNRLPFRFLDLPAETRHSVYDHYFELGGTNPELLTGGKCIWKTLNHIDHSDAAFFRDPLFRLSRYVRQEAQPMFLANNLFVFTFDNPYIPMARHYIPKFFKTLGWLRLKHITRVVVDFIAHEHDRRQHTASIVLWLSKDRSKMHIKKNCEFDLLTEKFIAIMAGLLSATRKNLKVTGRELVAMAGSLHQHYVQGGFLPPGSSDDVDSSSSSSSSSDDDDYQCPWHDVEIPITTHADYVAFHKEMFPRHFTTLPNRLRDRIYKLVLSSDTPTDSPLQRSQSALPLSVMSQLTPQPAITATNRQVRAESLEIYYASNVFRLSQQQIIATRGRPLFQPSDKRFTYLTRLVTDLRAFERRGDYRVSCVARPKVLLELSGDRHSVRVGFSRRLDPISRSVMCKKIKGVARGSTAQLSGNGLLDVVRKVVELSWDLELVVEAELNEAWWWWDIGTRRERAA</sequence>
<dbReference type="Proteomes" id="UP001186974">
    <property type="component" value="Unassembled WGS sequence"/>
</dbReference>
<proteinExistence type="predicted"/>
<gene>
    <name evidence="1" type="ORF">LTS18_004841</name>
</gene>
<name>A0ACC3D5C0_9PEZI</name>
<dbReference type="EMBL" id="JAWDJW010007475">
    <property type="protein sequence ID" value="KAK3062092.1"/>
    <property type="molecule type" value="Genomic_DNA"/>
</dbReference>
<organism evidence="1 2">
    <name type="scientific">Coniosporium uncinatum</name>
    <dbReference type="NCBI Taxonomy" id="93489"/>
    <lineage>
        <taxon>Eukaryota</taxon>
        <taxon>Fungi</taxon>
        <taxon>Dikarya</taxon>
        <taxon>Ascomycota</taxon>
        <taxon>Pezizomycotina</taxon>
        <taxon>Dothideomycetes</taxon>
        <taxon>Dothideomycetes incertae sedis</taxon>
        <taxon>Coniosporium</taxon>
    </lineage>
</organism>
<keyword evidence="2" id="KW-1185">Reference proteome</keyword>
<protein>
    <submittedName>
        <fullName evidence="1">Uncharacterized protein</fullName>
    </submittedName>
</protein>
<evidence type="ECO:0000313" key="2">
    <source>
        <dbReference type="Proteomes" id="UP001186974"/>
    </source>
</evidence>
<evidence type="ECO:0000313" key="1">
    <source>
        <dbReference type="EMBL" id="KAK3062092.1"/>
    </source>
</evidence>
<comment type="caution">
    <text evidence="1">The sequence shown here is derived from an EMBL/GenBank/DDBJ whole genome shotgun (WGS) entry which is preliminary data.</text>
</comment>